<feature type="region of interest" description="Disordered" evidence="5">
    <location>
        <begin position="860"/>
        <end position="909"/>
    </location>
</feature>
<comment type="subcellular location">
    <subcellularLocation>
        <location evidence="1">Membrane</location>
    </subcellularLocation>
</comment>
<dbReference type="Pfam" id="PF15901">
    <property type="entry name" value="Sortilin_C"/>
    <property type="match status" value="1"/>
</dbReference>
<keyword evidence="4" id="KW-0325">Glycoprotein</keyword>
<dbReference type="InterPro" id="IPR031777">
    <property type="entry name" value="Sortilin_C"/>
</dbReference>
<dbReference type="Gene3D" id="2.10.70.80">
    <property type="match status" value="1"/>
</dbReference>
<dbReference type="AlphaFoldDB" id="A0A8W8M9S9"/>
<feature type="domain" description="VPS10" evidence="8">
    <location>
        <begin position="108"/>
        <end position="778"/>
    </location>
</feature>
<keyword evidence="10" id="KW-1185">Reference proteome</keyword>
<evidence type="ECO:0000256" key="3">
    <source>
        <dbReference type="ARBA" id="ARBA00023136"/>
    </source>
</evidence>
<keyword evidence="6" id="KW-0812">Transmembrane</keyword>
<sequence length="909" mass="102794">MATTELSFLSQVFLSLCITYVCIATHVHQFEVDLRQLTQSVEYKSAIRSRRDLADAACQRQESSFLQEVNSGKVKLEQKHSFGNESYYSLALAWCGNNGDLLVVITKESNGIVSPSKIFQSPNYGAKFDDVTNRLGGVPRILRHNGVFRNPHNTRKVYLVDVGDKYGSSLYVTEDGGDTFFKFALPFQLTGDITFYPRKEHEDYLLASSAILSTKTLYASFNNGRTWKKVDSYIQNYKWGTEEDDPQTVYATIDLEKTHPFLASFVSVHYVLQKYVYKKDGALVKRTKILEHVVSFGHQDKFLYASVYSEQVRGNRLMKISADLGKSWNTAQLPTITGDRVRKGIKVLKVLIGISKAMKMYSQSYLQIQFYSVLDMNEKLVFMHVDNPGDTGHGTLYTSGVRGLVYSESLQKHLYPNYGEVTDFYRVESMRGVYITSQMSEDDSIHSMITYNRGATWQPLPRPQGAMCKDEKKVIVIRLLKMFNSPAIYKSMVPTVYRGVCPPALPSAPSLLQGSSSSMASHVADALQTTQPDVYVTSDGGYSWAKALDGPHMYQIADSGALLVAISTSDPQPTVIKFSVDEGRCWHEYKFIQNTSEAIILTGLLTEPENRAMVVGVWGYHPTKKTWTVFAIDFAKAIPRKCGRDDYEVWKPHFELRKAEQAGVRGCLLGLREEFMRIKKDNWCTNGYNYTIEKKATECICTREDYECDYGFLRETGSDICKEDRAFRKPQIDICLRGHEEQIVTEGYRKIPGDKCKGGFSPTGRQIDMTIQCSENSKELVIEEVSFQETKSKSNGSVVAAVLIIVVLLVVVMGVFLVHKFIVLRRHRVVYRYSLLNQNDADRYDNEFETAISAASGTVYHDSDDDEELNSPAVKKDKRSYGLTNGIKKESHGTHVKSYHDDSDVDMLE</sequence>
<dbReference type="InterPro" id="IPR006581">
    <property type="entry name" value="VPS10"/>
</dbReference>
<dbReference type="SUPFAM" id="SSF110296">
    <property type="entry name" value="Oligoxyloglucan reducing end-specific cellobiohydrolase"/>
    <property type="match status" value="1"/>
</dbReference>
<keyword evidence="7" id="KW-0732">Signal</keyword>
<dbReference type="Gene3D" id="3.30.60.270">
    <property type="match status" value="1"/>
</dbReference>
<evidence type="ECO:0000256" key="2">
    <source>
        <dbReference type="ARBA" id="ARBA00022737"/>
    </source>
</evidence>
<feature type="transmembrane region" description="Helical" evidence="6">
    <location>
        <begin position="798"/>
        <end position="818"/>
    </location>
</feature>
<proteinExistence type="predicted"/>
<dbReference type="GO" id="GO:0016050">
    <property type="term" value="P:vesicle organization"/>
    <property type="evidence" value="ECO:0007669"/>
    <property type="project" value="TreeGrafter"/>
</dbReference>
<feature type="chain" id="PRO_5036479906" description="VPS10 domain-containing protein" evidence="7">
    <location>
        <begin position="25"/>
        <end position="909"/>
    </location>
</feature>
<evidence type="ECO:0000259" key="8">
    <source>
        <dbReference type="SMART" id="SM00602"/>
    </source>
</evidence>
<dbReference type="InterPro" id="IPR031778">
    <property type="entry name" value="Sortilin_N"/>
</dbReference>
<organism evidence="9 10">
    <name type="scientific">Magallana gigas</name>
    <name type="common">Pacific oyster</name>
    <name type="synonym">Crassostrea gigas</name>
    <dbReference type="NCBI Taxonomy" id="29159"/>
    <lineage>
        <taxon>Eukaryota</taxon>
        <taxon>Metazoa</taxon>
        <taxon>Spiralia</taxon>
        <taxon>Lophotrochozoa</taxon>
        <taxon>Mollusca</taxon>
        <taxon>Bivalvia</taxon>
        <taxon>Autobranchia</taxon>
        <taxon>Pteriomorphia</taxon>
        <taxon>Ostreida</taxon>
        <taxon>Ostreoidea</taxon>
        <taxon>Ostreidae</taxon>
        <taxon>Magallana</taxon>
    </lineage>
</organism>
<dbReference type="GO" id="GO:0006895">
    <property type="term" value="P:Golgi to endosome transport"/>
    <property type="evidence" value="ECO:0007669"/>
    <property type="project" value="TreeGrafter"/>
</dbReference>
<evidence type="ECO:0000256" key="7">
    <source>
        <dbReference type="SAM" id="SignalP"/>
    </source>
</evidence>
<dbReference type="Gene3D" id="2.130.10.10">
    <property type="entry name" value="YVTN repeat-like/Quinoprotein amine dehydrogenase"/>
    <property type="match status" value="1"/>
</dbReference>
<evidence type="ECO:0000313" key="9">
    <source>
        <dbReference type="EnsemblMetazoa" id="G31216.1:cds"/>
    </source>
</evidence>
<dbReference type="GO" id="GO:0006897">
    <property type="term" value="P:endocytosis"/>
    <property type="evidence" value="ECO:0007669"/>
    <property type="project" value="TreeGrafter"/>
</dbReference>
<evidence type="ECO:0000313" key="10">
    <source>
        <dbReference type="Proteomes" id="UP000005408"/>
    </source>
</evidence>
<keyword evidence="3 6" id="KW-0472">Membrane</keyword>
<keyword evidence="2" id="KW-0677">Repeat</keyword>
<dbReference type="PANTHER" id="PTHR12106">
    <property type="entry name" value="SORTILIN RELATED"/>
    <property type="match status" value="1"/>
</dbReference>
<dbReference type="SMART" id="SM00602">
    <property type="entry name" value="VPS10"/>
    <property type="match status" value="1"/>
</dbReference>
<protein>
    <recommendedName>
        <fullName evidence="8">VPS10 domain-containing protein</fullName>
    </recommendedName>
</protein>
<evidence type="ECO:0000256" key="1">
    <source>
        <dbReference type="ARBA" id="ARBA00004370"/>
    </source>
</evidence>
<dbReference type="GO" id="GO:0005829">
    <property type="term" value="C:cytosol"/>
    <property type="evidence" value="ECO:0007669"/>
    <property type="project" value="GOC"/>
</dbReference>
<feature type="signal peptide" evidence="7">
    <location>
        <begin position="1"/>
        <end position="24"/>
    </location>
</feature>
<feature type="compositionally biased region" description="Basic and acidic residues" evidence="5">
    <location>
        <begin position="887"/>
        <end position="902"/>
    </location>
</feature>
<name>A0A8W8M9S9_MAGGI</name>
<reference evidence="9" key="1">
    <citation type="submission" date="2022-08" db="UniProtKB">
        <authorList>
            <consortium name="EnsemblMetazoa"/>
        </authorList>
    </citation>
    <scope>IDENTIFICATION</scope>
    <source>
        <strain evidence="9">05x7-T-G4-1.051#20</strain>
    </source>
</reference>
<accession>A0A8W8M9S9</accession>
<dbReference type="GO" id="GO:0016020">
    <property type="term" value="C:membrane"/>
    <property type="evidence" value="ECO:0007669"/>
    <property type="project" value="UniProtKB-SubCell"/>
</dbReference>
<evidence type="ECO:0000256" key="5">
    <source>
        <dbReference type="SAM" id="MobiDB-lite"/>
    </source>
</evidence>
<dbReference type="InterPro" id="IPR050310">
    <property type="entry name" value="VPS10-sortilin"/>
</dbReference>
<evidence type="ECO:0000256" key="4">
    <source>
        <dbReference type="ARBA" id="ARBA00023180"/>
    </source>
</evidence>
<dbReference type="EnsemblMetazoa" id="G31216.1">
    <property type="protein sequence ID" value="G31216.1:cds"/>
    <property type="gene ID" value="G31216"/>
</dbReference>
<keyword evidence="6" id="KW-1133">Transmembrane helix</keyword>
<dbReference type="Proteomes" id="UP000005408">
    <property type="component" value="Unassembled WGS sequence"/>
</dbReference>
<dbReference type="Pfam" id="PF15902">
    <property type="entry name" value="Sortilin-Vps10"/>
    <property type="match status" value="2"/>
</dbReference>
<dbReference type="InterPro" id="IPR015943">
    <property type="entry name" value="WD40/YVTN_repeat-like_dom_sf"/>
</dbReference>
<dbReference type="GO" id="GO:0005794">
    <property type="term" value="C:Golgi apparatus"/>
    <property type="evidence" value="ECO:0007669"/>
    <property type="project" value="TreeGrafter"/>
</dbReference>
<evidence type="ECO:0000256" key="6">
    <source>
        <dbReference type="SAM" id="Phobius"/>
    </source>
</evidence>
<dbReference type="PANTHER" id="PTHR12106:SF23">
    <property type="entry name" value="SORTILIN"/>
    <property type="match status" value="1"/>
</dbReference>